<name>A0A484LD86_9ASTE</name>
<reference evidence="1 2" key="1">
    <citation type="submission" date="2018-04" db="EMBL/GenBank/DDBJ databases">
        <authorList>
            <person name="Vogel A."/>
        </authorList>
    </citation>
    <scope>NUCLEOTIDE SEQUENCE [LARGE SCALE GENOMIC DNA]</scope>
</reference>
<accession>A0A484LD86</accession>
<protein>
    <submittedName>
        <fullName evidence="1">Uncharacterized protein</fullName>
    </submittedName>
</protein>
<proteinExistence type="predicted"/>
<dbReference type="AlphaFoldDB" id="A0A484LD86"/>
<gene>
    <name evidence="1" type="ORF">CCAM_LOCUS16027</name>
</gene>
<evidence type="ECO:0000313" key="1">
    <source>
        <dbReference type="EMBL" id="VFQ74251.1"/>
    </source>
</evidence>
<dbReference type="Proteomes" id="UP000595140">
    <property type="component" value="Unassembled WGS sequence"/>
</dbReference>
<organism evidence="1 2">
    <name type="scientific">Cuscuta campestris</name>
    <dbReference type="NCBI Taxonomy" id="132261"/>
    <lineage>
        <taxon>Eukaryota</taxon>
        <taxon>Viridiplantae</taxon>
        <taxon>Streptophyta</taxon>
        <taxon>Embryophyta</taxon>
        <taxon>Tracheophyta</taxon>
        <taxon>Spermatophyta</taxon>
        <taxon>Magnoliopsida</taxon>
        <taxon>eudicotyledons</taxon>
        <taxon>Gunneridae</taxon>
        <taxon>Pentapetalae</taxon>
        <taxon>asterids</taxon>
        <taxon>lamiids</taxon>
        <taxon>Solanales</taxon>
        <taxon>Convolvulaceae</taxon>
        <taxon>Cuscuteae</taxon>
        <taxon>Cuscuta</taxon>
        <taxon>Cuscuta subgen. Grammica</taxon>
        <taxon>Cuscuta sect. Cleistogrammica</taxon>
    </lineage>
</organism>
<keyword evidence="2" id="KW-1185">Reference proteome</keyword>
<evidence type="ECO:0000313" key="2">
    <source>
        <dbReference type="Proteomes" id="UP000595140"/>
    </source>
</evidence>
<dbReference type="EMBL" id="OOIL02001327">
    <property type="protein sequence ID" value="VFQ74251.1"/>
    <property type="molecule type" value="Genomic_DNA"/>
</dbReference>
<sequence length="111" mass="12701">MMMIGSFQLSIALLKSLAGVFSYLQFMRSHALVMKFHEEWVVPVNIIDDTHKELRFTSHSLGTVSTRRVLSNPLSELDGLMGLQRQTEFIEKNWPSLTKKGVPYHQHPTST</sequence>